<dbReference type="AlphaFoldDB" id="A0A6A7A7U4"/>
<protein>
    <submittedName>
        <fullName evidence="1">Uncharacterized protein</fullName>
    </submittedName>
</protein>
<proteinExistence type="predicted"/>
<name>A0A6A7A7U4_9PLEO</name>
<accession>A0A6A7A7U4</accession>
<evidence type="ECO:0000313" key="1">
    <source>
        <dbReference type="EMBL" id="KAF2828874.1"/>
    </source>
</evidence>
<evidence type="ECO:0000313" key="2">
    <source>
        <dbReference type="Proteomes" id="UP000799424"/>
    </source>
</evidence>
<reference evidence="1" key="1">
    <citation type="journal article" date="2020" name="Stud. Mycol.">
        <title>101 Dothideomycetes genomes: a test case for predicting lifestyles and emergence of pathogens.</title>
        <authorList>
            <person name="Haridas S."/>
            <person name="Albert R."/>
            <person name="Binder M."/>
            <person name="Bloem J."/>
            <person name="Labutti K."/>
            <person name="Salamov A."/>
            <person name="Andreopoulos B."/>
            <person name="Baker S."/>
            <person name="Barry K."/>
            <person name="Bills G."/>
            <person name="Bluhm B."/>
            <person name="Cannon C."/>
            <person name="Castanera R."/>
            <person name="Culley D."/>
            <person name="Daum C."/>
            <person name="Ezra D."/>
            <person name="Gonzalez J."/>
            <person name="Henrissat B."/>
            <person name="Kuo A."/>
            <person name="Liang C."/>
            <person name="Lipzen A."/>
            <person name="Lutzoni F."/>
            <person name="Magnuson J."/>
            <person name="Mondo S."/>
            <person name="Nolan M."/>
            <person name="Ohm R."/>
            <person name="Pangilinan J."/>
            <person name="Park H.-J."/>
            <person name="Ramirez L."/>
            <person name="Alfaro M."/>
            <person name="Sun H."/>
            <person name="Tritt A."/>
            <person name="Yoshinaga Y."/>
            <person name="Zwiers L.-H."/>
            <person name="Turgeon B."/>
            <person name="Goodwin S."/>
            <person name="Spatafora J."/>
            <person name="Crous P."/>
            <person name="Grigoriev I."/>
        </authorList>
    </citation>
    <scope>NUCLEOTIDE SEQUENCE</scope>
    <source>
        <strain evidence="1">CBS 113818</strain>
    </source>
</reference>
<keyword evidence="2" id="KW-1185">Reference proteome</keyword>
<dbReference type="Proteomes" id="UP000799424">
    <property type="component" value="Unassembled WGS sequence"/>
</dbReference>
<gene>
    <name evidence="1" type="ORF">CC86DRAFT_368992</name>
</gene>
<sequence length="95" mass="10534">MCFSTSTEDELKESAPLFAKKKAIILLQSPNDWSESTYNDLVQNVTSGLQHLDVSTESILLIPGNVQGENFIELSPRTPWYTNATLIAALDEVFS</sequence>
<dbReference type="EMBL" id="MU006222">
    <property type="protein sequence ID" value="KAF2828874.1"/>
    <property type="molecule type" value="Genomic_DNA"/>
</dbReference>
<dbReference type="OrthoDB" id="3524701at2759"/>
<organism evidence="1 2">
    <name type="scientific">Ophiobolus disseminans</name>
    <dbReference type="NCBI Taxonomy" id="1469910"/>
    <lineage>
        <taxon>Eukaryota</taxon>
        <taxon>Fungi</taxon>
        <taxon>Dikarya</taxon>
        <taxon>Ascomycota</taxon>
        <taxon>Pezizomycotina</taxon>
        <taxon>Dothideomycetes</taxon>
        <taxon>Pleosporomycetidae</taxon>
        <taxon>Pleosporales</taxon>
        <taxon>Pleosporineae</taxon>
        <taxon>Phaeosphaeriaceae</taxon>
        <taxon>Ophiobolus</taxon>
    </lineage>
</organism>